<dbReference type="Proteomes" id="UP000828048">
    <property type="component" value="Chromosome 1"/>
</dbReference>
<reference evidence="1 2" key="1">
    <citation type="journal article" date="2021" name="Hortic Res">
        <title>High-quality reference genome and annotation aids understanding of berry development for evergreen blueberry (Vaccinium darrowii).</title>
        <authorList>
            <person name="Yu J."/>
            <person name="Hulse-Kemp A.M."/>
            <person name="Babiker E."/>
            <person name="Staton M."/>
        </authorList>
    </citation>
    <scope>NUCLEOTIDE SEQUENCE [LARGE SCALE GENOMIC DNA]</scope>
    <source>
        <strain evidence="2">cv. NJ 8807/NJ 8810</strain>
        <tissue evidence="1">Young leaf</tissue>
    </source>
</reference>
<accession>A0ACB7XN38</accession>
<sequence length="126" mass="13808">MNFPTFNSILQNLGSRWPLFVYAATWTTILMVIVAVASLAPEAAFVSAIAPTSDFSAECEAEGSVRVPMDFPTEVFCFPAHMFSRSKMDLFVPPIFAAVVVAGSAYVVRALSLWEADEETHENLRA</sequence>
<organism evidence="1 2">
    <name type="scientific">Vaccinium darrowii</name>
    <dbReference type="NCBI Taxonomy" id="229202"/>
    <lineage>
        <taxon>Eukaryota</taxon>
        <taxon>Viridiplantae</taxon>
        <taxon>Streptophyta</taxon>
        <taxon>Embryophyta</taxon>
        <taxon>Tracheophyta</taxon>
        <taxon>Spermatophyta</taxon>
        <taxon>Magnoliopsida</taxon>
        <taxon>eudicotyledons</taxon>
        <taxon>Gunneridae</taxon>
        <taxon>Pentapetalae</taxon>
        <taxon>asterids</taxon>
        <taxon>Ericales</taxon>
        <taxon>Ericaceae</taxon>
        <taxon>Vaccinioideae</taxon>
        <taxon>Vaccinieae</taxon>
        <taxon>Vaccinium</taxon>
    </lineage>
</organism>
<comment type="caution">
    <text evidence="1">The sequence shown here is derived from an EMBL/GenBank/DDBJ whole genome shotgun (WGS) entry which is preliminary data.</text>
</comment>
<keyword evidence="2" id="KW-1185">Reference proteome</keyword>
<protein>
    <submittedName>
        <fullName evidence="1">Uncharacterized protein</fullName>
    </submittedName>
</protein>
<name>A0ACB7XN38_9ERIC</name>
<evidence type="ECO:0000313" key="1">
    <source>
        <dbReference type="EMBL" id="KAH7842229.1"/>
    </source>
</evidence>
<evidence type="ECO:0000313" key="2">
    <source>
        <dbReference type="Proteomes" id="UP000828048"/>
    </source>
</evidence>
<dbReference type="EMBL" id="CM037151">
    <property type="protein sequence ID" value="KAH7842229.1"/>
    <property type="molecule type" value="Genomic_DNA"/>
</dbReference>
<gene>
    <name evidence="1" type="ORF">Vadar_002936</name>
</gene>
<proteinExistence type="predicted"/>